<protein>
    <submittedName>
        <fullName evidence="1">Uncharacterized protein</fullName>
    </submittedName>
</protein>
<dbReference type="Proteomes" id="UP000830768">
    <property type="component" value="Chromosome 4"/>
</dbReference>
<evidence type="ECO:0000313" key="2">
    <source>
        <dbReference type="Proteomes" id="UP000830768"/>
    </source>
</evidence>
<sequence length="348" mass="38145">MRLVNRNIRGLFDVAGAYITRHLFSSTSTFASTVSEQARIMTSTTDIGSTKTSKVWLVTGCSSGLGRCLVPAILARGDKIIATARQISALKDLKKDDNLRVLSLDVTADQTELAKKVQEAQSFFGRIDVLVNNAGCVISGVWEELSAEDMKKEFDTNFFGAMNMTRAVLPFMRSQKSGVIMFMGSIAAWHSAASGGLYASSKCALEGAIESLSREISDLGIRVHMFVLGRFRTGILGEQSEIAQLNTQQGIADYASVKKDFAHHLMISHDHQPGDPFRAAEKMVDIARVENLTATQALNLPLRIPLGAEAVDVMRRKCLETLAVLEGWDRFSAEADFEDPERLPAFFS</sequence>
<organism evidence="1 2">
    <name type="scientific">Fusarium solani subsp. cucurbitae</name>
    <name type="common">Neocosmosporum cucurbitae</name>
    <dbReference type="NCBI Taxonomy" id="2747967"/>
    <lineage>
        <taxon>Eukaryota</taxon>
        <taxon>Fungi</taxon>
        <taxon>Dikarya</taxon>
        <taxon>Ascomycota</taxon>
        <taxon>Pezizomycotina</taxon>
        <taxon>Sordariomycetes</taxon>
        <taxon>Hypocreomycetidae</taxon>
        <taxon>Hypocreales</taxon>
        <taxon>Nectriaceae</taxon>
        <taxon>Fusarium</taxon>
        <taxon>Fusarium solani species complex</taxon>
    </lineage>
</organism>
<evidence type="ECO:0000313" key="1">
    <source>
        <dbReference type="EMBL" id="UPK94919.1"/>
    </source>
</evidence>
<keyword evidence="2" id="KW-1185">Reference proteome</keyword>
<gene>
    <name evidence="1" type="ORF">LCI18_005854</name>
</gene>
<accession>A0ACD3Z129</accession>
<name>A0ACD3Z129_FUSSC</name>
<dbReference type="EMBL" id="CP090033">
    <property type="protein sequence ID" value="UPK94919.1"/>
    <property type="molecule type" value="Genomic_DNA"/>
</dbReference>
<proteinExistence type="predicted"/>
<reference evidence="1" key="1">
    <citation type="submission" date="2021-11" db="EMBL/GenBank/DDBJ databases">
        <title>Fusarium solani-melongenae Genome sequencing and assembly.</title>
        <authorList>
            <person name="Xie S."/>
            <person name="Huang L."/>
            <person name="Zhang X."/>
        </authorList>
    </citation>
    <scope>NUCLEOTIDE SEQUENCE</scope>
    <source>
        <strain evidence="1">CRI 24-3</strain>
    </source>
</reference>